<evidence type="ECO:0000256" key="7">
    <source>
        <dbReference type="ARBA" id="ARBA00023316"/>
    </source>
</evidence>
<keyword evidence="15" id="KW-0547">Nucleotide-binding</keyword>
<feature type="domain" description="Mur ligase C-terminal" evidence="18">
    <location>
        <begin position="335"/>
        <end position="460"/>
    </location>
</feature>
<dbReference type="FunFam" id="3.90.190.20:FF:000006">
    <property type="entry name" value="UDP-N-acetylmuramoyl-L-alanyl-D-glutamate--2,6-diaminopimelate ligase"/>
    <property type="match status" value="1"/>
</dbReference>
<keyword evidence="7 15" id="KW-0961">Cell wall biogenesis/degradation</keyword>
<name>A0A9D1PLW7_9BACI</name>
<gene>
    <name evidence="15" type="primary">murE</name>
    <name evidence="20" type="ORF">H9895_03685</name>
</gene>
<evidence type="ECO:0000256" key="13">
    <source>
        <dbReference type="ARBA" id="ARBA00076158"/>
    </source>
</evidence>
<keyword evidence="6 15" id="KW-0131">Cell cycle</keyword>
<evidence type="ECO:0000256" key="16">
    <source>
        <dbReference type="RuleBase" id="RU004135"/>
    </source>
</evidence>
<evidence type="ECO:0000256" key="14">
    <source>
        <dbReference type="ARBA" id="ARBA00081560"/>
    </source>
</evidence>
<dbReference type="NCBIfam" id="NF001124">
    <property type="entry name" value="PRK00139.1-2"/>
    <property type="match status" value="1"/>
</dbReference>
<dbReference type="GO" id="GO:0009252">
    <property type="term" value="P:peptidoglycan biosynthetic process"/>
    <property type="evidence" value="ECO:0007669"/>
    <property type="project" value="UniProtKB-UniRule"/>
</dbReference>
<evidence type="ECO:0000256" key="10">
    <source>
        <dbReference type="ARBA" id="ARBA00066633"/>
    </source>
</evidence>
<feature type="binding site" evidence="15">
    <location>
        <position position="462"/>
    </location>
    <ligand>
        <name>meso-2,6-diaminopimelate</name>
        <dbReference type="ChEBI" id="CHEBI:57791"/>
    </ligand>
</feature>
<feature type="binding site" evidence="15">
    <location>
        <begin position="408"/>
        <end position="411"/>
    </location>
    <ligand>
        <name>meso-2,6-diaminopimelate</name>
        <dbReference type="ChEBI" id="CHEBI:57791"/>
    </ligand>
</feature>
<dbReference type="Pfam" id="PF02875">
    <property type="entry name" value="Mur_ligase_C"/>
    <property type="match status" value="1"/>
</dbReference>
<dbReference type="PANTHER" id="PTHR23135:SF4">
    <property type="entry name" value="UDP-N-ACETYLMURAMOYL-L-ALANYL-D-GLUTAMATE--2,6-DIAMINOPIMELATE LIGASE MURE HOMOLOG, CHLOROPLASTIC"/>
    <property type="match status" value="1"/>
</dbReference>
<evidence type="ECO:0000256" key="4">
    <source>
        <dbReference type="ARBA" id="ARBA00022960"/>
    </source>
</evidence>
<comment type="caution">
    <text evidence="15">Lacks conserved residue(s) required for the propagation of feature annotation.</text>
</comment>
<evidence type="ECO:0000256" key="1">
    <source>
        <dbReference type="ARBA" id="ARBA00004752"/>
    </source>
</evidence>
<dbReference type="GO" id="GO:0008765">
    <property type="term" value="F:UDP-N-acetylmuramoylalanyl-D-glutamate-2,6-diaminopimelate ligase activity"/>
    <property type="evidence" value="ECO:0007669"/>
    <property type="project" value="UniProtKB-UniRule"/>
</dbReference>
<reference evidence="20" key="1">
    <citation type="journal article" date="2021" name="PeerJ">
        <title>Extensive microbial diversity within the chicken gut microbiome revealed by metagenomics and culture.</title>
        <authorList>
            <person name="Gilroy R."/>
            <person name="Ravi A."/>
            <person name="Getino M."/>
            <person name="Pursley I."/>
            <person name="Horton D.L."/>
            <person name="Alikhan N.F."/>
            <person name="Baker D."/>
            <person name="Gharbi K."/>
            <person name="Hall N."/>
            <person name="Watson M."/>
            <person name="Adriaenssens E.M."/>
            <person name="Foster-Nyarko E."/>
            <person name="Jarju S."/>
            <person name="Secka A."/>
            <person name="Antonio M."/>
            <person name="Oren A."/>
            <person name="Chaudhuri R.R."/>
            <person name="La Ragione R."/>
            <person name="Hildebrand F."/>
            <person name="Pallen M.J."/>
        </authorList>
    </citation>
    <scope>NUCLEOTIDE SEQUENCE</scope>
    <source>
        <strain evidence="20">CHK169-2315</strain>
    </source>
</reference>
<evidence type="ECO:0000256" key="9">
    <source>
        <dbReference type="ARBA" id="ARBA00056782"/>
    </source>
</evidence>
<dbReference type="Gene3D" id="3.40.1190.10">
    <property type="entry name" value="Mur-like, catalytic domain"/>
    <property type="match status" value="1"/>
</dbReference>
<dbReference type="SUPFAM" id="SSF63418">
    <property type="entry name" value="MurE/MurF N-terminal domain"/>
    <property type="match status" value="1"/>
</dbReference>
<keyword evidence="4 15" id="KW-0133">Cell shape</keyword>
<evidence type="ECO:0000259" key="19">
    <source>
        <dbReference type="Pfam" id="PF08245"/>
    </source>
</evidence>
<evidence type="ECO:0000259" key="17">
    <source>
        <dbReference type="Pfam" id="PF01225"/>
    </source>
</evidence>
<dbReference type="InterPro" id="IPR035911">
    <property type="entry name" value="MurE/MurF_N"/>
</dbReference>
<dbReference type="NCBIfam" id="TIGR01085">
    <property type="entry name" value="murE"/>
    <property type="match status" value="1"/>
</dbReference>
<feature type="binding site" evidence="15">
    <location>
        <begin position="152"/>
        <end position="153"/>
    </location>
    <ligand>
        <name>UDP-N-acetyl-alpha-D-muramoyl-L-alanyl-D-glutamate</name>
        <dbReference type="ChEBI" id="CHEBI:83900"/>
    </ligand>
</feature>
<evidence type="ECO:0000313" key="21">
    <source>
        <dbReference type="Proteomes" id="UP000823937"/>
    </source>
</evidence>
<keyword evidence="15" id="KW-0963">Cytoplasm</keyword>
<dbReference type="Gene3D" id="3.90.190.20">
    <property type="entry name" value="Mur ligase, C-terminal domain"/>
    <property type="match status" value="1"/>
</dbReference>
<comment type="catalytic activity">
    <reaction evidence="8 15">
        <text>UDP-N-acetyl-alpha-D-muramoyl-L-alanyl-D-glutamate + meso-2,6-diaminopimelate + ATP = UDP-N-acetyl-alpha-D-muramoyl-L-alanyl-gamma-D-glutamyl-meso-2,6-diaminopimelate + ADP + phosphate + H(+)</text>
        <dbReference type="Rhea" id="RHEA:23676"/>
        <dbReference type="ChEBI" id="CHEBI:15378"/>
        <dbReference type="ChEBI" id="CHEBI:30616"/>
        <dbReference type="ChEBI" id="CHEBI:43474"/>
        <dbReference type="ChEBI" id="CHEBI:57791"/>
        <dbReference type="ChEBI" id="CHEBI:83900"/>
        <dbReference type="ChEBI" id="CHEBI:83905"/>
        <dbReference type="ChEBI" id="CHEBI:456216"/>
        <dbReference type="EC" id="6.3.2.13"/>
    </reaction>
</comment>
<evidence type="ECO:0000259" key="18">
    <source>
        <dbReference type="Pfam" id="PF02875"/>
    </source>
</evidence>
<dbReference type="AlphaFoldDB" id="A0A9D1PLW7"/>
<feature type="domain" description="Mur ligase N-terminal catalytic" evidence="17">
    <location>
        <begin position="24"/>
        <end position="95"/>
    </location>
</feature>
<dbReference type="NCBIfam" id="NF001126">
    <property type="entry name" value="PRK00139.1-4"/>
    <property type="match status" value="1"/>
</dbReference>
<dbReference type="Pfam" id="PF08245">
    <property type="entry name" value="Mur_ligase_M"/>
    <property type="match status" value="1"/>
</dbReference>
<feature type="short sequence motif" description="Meso-diaminopimelate recognition motif" evidence="15">
    <location>
        <begin position="408"/>
        <end position="411"/>
    </location>
</feature>
<dbReference type="GO" id="GO:0005737">
    <property type="term" value="C:cytoplasm"/>
    <property type="evidence" value="ECO:0007669"/>
    <property type="project" value="UniProtKB-SubCell"/>
</dbReference>
<dbReference type="GO" id="GO:0008360">
    <property type="term" value="P:regulation of cell shape"/>
    <property type="evidence" value="ECO:0007669"/>
    <property type="project" value="UniProtKB-KW"/>
</dbReference>
<feature type="binding site" evidence="15">
    <location>
        <begin position="110"/>
        <end position="116"/>
    </location>
    <ligand>
        <name>ATP</name>
        <dbReference type="ChEBI" id="CHEBI:30616"/>
    </ligand>
</feature>
<protein>
    <recommendedName>
        <fullName evidence="11 15">UDP-N-acetylmuramoyl-L-alanyl-D-glutamate--2,6-diaminopimelate ligase</fullName>
        <ecNumber evidence="10 15">6.3.2.13</ecNumber>
    </recommendedName>
    <alternativeName>
        <fullName evidence="12 15">Meso-A2pm-adding enzyme</fullName>
    </alternativeName>
    <alternativeName>
        <fullName evidence="13 15">Meso-diaminopimelate-adding enzyme</fullName>
    </alternativeName>
    <alternativeName>
        <fullName evidence="14 15">UDP-MurNAc-L-Ala-D-Glu:meso-diaminopimelate ligase</fullName>
    </alternativeName>
    <alternativeName>
        <fullName evidence="15">UDP-MurNAc-tripeptide synthetase</fullName>
    </alternativeName>
    <alternativeName>
        <fullName evidence="15">UDP-N-acetylmuramyl-tripeptide synthetase</fullName>
    </alternativeName>
</protein>
<dbReference type="Pfam" id="PF01225">
    <property type="entry name" value="Mur_ligase"/>
    <property type="match status" value="1"/>
</dbReference>
<evidence type="ECO:0000256" key="5">
    <source>
        <dbReference type="ARBA" id="ARBA00022984"/>
    </source>
</evidence>
<evidence type="ECO:0000256" key="3">
    <source>
        <dbReference type="ARBA" id="ARBA00022618"/>
    </source>
</evidence>
<comment type="cofactor">
    <cofactor evidence="15">
        <name>Mg(2+)</name>
        <dbReference type="ChEBI" id="CHEBI:18420"/>
    </cofactor>
</comment>
<evidence type="ECO:0000256" key="2">
    <source>
        <dbReference type="ARBA" id="ARBA00005898"/>
    </source>
</evidence>
<evidence type="ECO:0000313" key="20">
    <source>
        <dbReference type="EMBL" id="HIV74165.1"/>
    </source>
</evidence>
<dbReference type="PANTHER" id="PTHR23135">
    <property type="entry name" value="MUR LIGASE FAMILY MEMBER"/>
    <property type="match status" value="1"/>
</dbReference>
<evidence type="ECO:0000256" key="8">
    <source>
        <dbReference type="ARBA" id="ARBA00050251"/>
    </source>
</evidence>
<evidence type="ECO:0000256" key="12">
    <source>
        <dbReference type="ARBA" id="ARBA00075482"/>
    </source>
</evidence>
<comment type="similarity">
    <text evidence="2 15">Belongs to the MurCDEF family. MurE subfamily.</text>
</comment>
<comment type="subcellular location">
    <subcellularLocation>
        <location evidence="15 16">Cytoplasm</location>
    </subcellularLocation>
</comment>
<comment type="PTM">
    <text evidence="15">Carboxylation is probably crucial for Mg(2+) binding and, consequently, for the gamma-phosphate positioning of ATP.</text>
</comment>
<organism evidence="20 21">
    <name type="scientific">Candidatus Pseudogracilibacillus intestinigallinarum</name>
    <dbReference type="NCBI Taxonomy" id="2838742"/>
    <lineage>
        <taxon>Bacteria</taxon>
        <taxon>Bacillati</taxon>
        <taxon>Bacillota</taxon>
        <taxon>Bacilli</taxon>
        <taxon>Bacillales</taxon>
        <taxon>Bacillaceae</taxon>
        <taxon>Pseudogracilibacillus</taxon>
    </lineage>
</organism>
<dbReference type="Gene3D" id="3.40.1390.10">
    <property type="entry name" value="MurE/MurF, N-terminal domain"/>
    <property type="match status" value="1"/>
</dbReference>
<evidence type="ECO:0000256" key="11">
    <source>
        <dbReference type="ARBA" id="ARBA00072883"/>
    </source>
</evidence>
<accession>A0A9D1PLW7</accession>
<keyword evidence="3 15" id="KW-0132">Cell division</keyword>
<dbReference type="InterPro" id="IPR013221">
    <property type="entry name" value="Mur_ligase_cen"/>
</dbReference>
<comment type="function">
    <text evidence="9 15">Catalyzes the addition of meso-diaminopimelic acid to the nucleotide precursor UDP-N-acetylmuramoyl-L-alanyl-D-glutamate (UMAG) in the biosynthesis of bacterial cell-wall peptidoglycan.</text>
</comment>
<feature type="binding site" evidence="15">
    <location>
        <position position="187"/>
    </location>
    <ligand>
        <name>UDP-N-acetyl-alpha-D-muramoyl-L-alanyl-D-glutamate</name>
        <dbReference type="ChEBI" id="CHEBI:83900"/>
    </ligand>
</feature>
<dbReference type="GO" id="GO:0051301">
    <property type="term" value="P:cell division"/>
    <property type="evidence" value="ECO:0007669"/>
    <property type="project" value="UniProtKB-KW"/>
</dbReference>
<dbReference type="InterPro" id="IPR000713">
    <property type="entry name" value="Mur_ligase_N"/>
</dbReference>
<dbReference type="GO" id="GO:0071555">
    <property type="term" value="P:cell wall organization"/>
    <property type="evidence" value="ECO:0007669"/>
    <property type="project" value="UniProtKB-KW"/>
</dbReference>
<evidence type="ECO:0000256" key="6">
    <source>
        <dbReference type="ARBA" id="ARBA00023306"/>
    </source>
</evidence>
<dbReference type="SUPFAM" id="SSF53623">
    <property type="entry name" value="MurD-like peptide ligases, catalytic domain"/>
    <property type="match status" value="1"/>
</dbReference>
<keyword evidence="5 15" id="KW-0573">Peptidoglycan synthesis</keyword>
<dbReference type="InterPro" id="IPR036615">
    <property type="entry name" value="Mur_ligase_C_dom_sf"/>
</dbReference>
<feature type="modified residue" description="N6-carboxylysine" evidence="15">
    <location>
        <position position="219"/>
    </location>
</feature>
<dbReference type="GO" id="GO:0000287">
    <property type="term" value="F:magnesium ion binding"/>
    <property type="evidence" value="ECO:0007669"/>
    <property type="project" value="UniProtKB-UniRule"/>
</dbReference>
<feature type="binding site" evidence="15">
    <location>
        <position position="458"/>
    </location>
    <ligand>
        <name>meso-2,6-diaminopimelate</name>
        <dbReference type="ChEBI" id="CHEBI:57791"/>
    </ligand>
</feature>
<dbReference type="InterPro" id="IPR004101">
    <property type="entry name" value="Mur_ligase_C"/>
</dbReference>
<feature type="binding site" evidence="15">
    <location>
        <position position="179"/>
    </location>
    <ligand>
        <name>UDP-N-acetyl-alpha-D-muramoyl-L-alanyl-D-glutamate</name>
        <dbReference type="ChEBI" id="CHEBI:83900"/>
    </ligand>
</feature>
<feature type="binding site" evidence="15">
    <location>
        <position position="151"/>
    </location>
    <ligand>
        <name>UDP-N-acetyl-alpha-D-muramoyl-L-alanyl-D-glutamate</name>
        <dbReference type="ChEBI" id="CHEBI:83900"/>
    </ligand>
</feature>
<dbReference type="SUPFAM" id="SSF53244">
    <property type="entry name" value="MurD-like peptide ligases, peptide-binding domain"/>
    <property type="match status" value="1"/>
</dbReference>
<dbReference type="HAMAP" id="MF_00208">
    <property type="entry name" value="MurE"/>
    <property type="match status" value="1"/>
</dbReference>
<feature type="domain" description="Mur ligase central" evidence="19">
    <location>
        <begin position="108"/>
        <end position="313"/>
    </location>
</feature>
<dbReference type="InterPro" id="IPR005761">
    <property type="entry name" value="UDP-N-AcMur-Glu-dNH2Pim_ligase"/>
</dbReference>
<keyword evidence="15 20" id="KW-0436">Ligase</keyword>
<proteinExistence type="inferred from homology"/>
<dbReference type="EMBL" id="DXHX01000050">
    <property type="protein sequence ID" value="HIV74165.1"/>
    <property type="molecule type" value="Genomic_DNA"/>
</dbReference>
<keyword evidence="15" id="KW-0067">ATP-binding</keyword>
<evidence type="ECO:0000256" key="15">
    <source>
        <dbReference type="HAMAP-Rule" id="MF_00208"/>
    </source>
</evidence>
<comment type="pathway">
    <text evidence="1 15 16">Cell wall biogenesis; peptidoglycan biosynthesis.</text>
</comment>
<dbReference type="EC" id="6.3.2.13" evidence="10 15"/>
<sequence>MKLQELLSILPVYQVDQSIEKIEVTGLESDHRLLKEGNIFVCIKGFTVDGHKFAEEAVEKGAKIIIAEQPLNIAGAIVVLVPDTTRALALLASKYYDFASTKYPLIGVTGTNGKTTTTYIIEKMYEAYEKKIGLIGTIQMKIGERTFPIKNTTPDALTLQKTFRQMHEANVAAVVMEVSSHALDLGRVYGVDFDVALFTNLSQDHLDYHKDMDDYLRAKTLLFTGLGNGYGNHSKVAILNADDEASKTIAKSTAQPIMTYGIENDADVMATNITYEITKTTFELKTPIGNVTVESRLIGAFNVYNILGATAVAISQHIPLDVIKEALQSIRGVDGRFEPVIAGQDFGVIVDYAHTDDSLRNVLDTINEFKQRKVYVVVGCGGDRDKTKRPLMAQVAVQHSDVAILTSDNPRTEDPNAILADMTKGLNATNYEVIVNRKEAIERVIQLAEKDDIILIAGKGHETYQEIHGIRHDFDDRVIAKNAIEQRG</sequence>
<keyword evidence="15" id="KW-0460">Magnesium</keyword>
<dbReference type="Proteomes" id="UP000823937">
    <property type="component" value="Unassembled WGS sequence"/>
</dbReference>
<comment type="caution">
    <text evidence="20">The sequence shown here is derived from an EMBL/GenBank/DDBJ whole genome shotgun (WGS) entry which is preliminary data.</text>
</comment>
<dbReference type="InterPro" id="IPR036565">
    <property type="entry name" value="Mur-like_cat_sf"/>
</dbReference>
<feature type="binding site" evidence="15">
    <location>
        <position position="384"/>
    </location>
    <ligand>
        <name>meso-2,6-diaminopimelate</name>
        <dbReference type="ChEBI" id="CHEBI:57791"/>
    </ligand>
</feature>
<reference evidence="20" key="2">
    <citation type="submission" date="2021-04" db="EMBL/GenBank/DDBJ databases">
        <authorList>
            <person name="Gilroy R."/>
        </authorList>
    </citation>
    <scope>NUCLEOTIDE SEQUENCE</scope>
    <source>
        <strain evidence="20">CHK169-2315</strain>
    </source>
</reference>
<dbReference type="GO" id="GO:0005524">
    <property type="term" value="F:ATP binding"/>
    <property type="evidence" value="ECO:0007669"/>
    <property type="project" value="UniProtKB-UniRule"/>
</dbReference>